<dbReference type="GO" id="GO:0016788">
    <property type="term" value="F:hydrolase activity, acting on ester bonds"/>
    <property type="evidence" value="ECO:0007669"/>
    <property type="project" value="UniProtKB-ARBA"/>
</dbReference>
<gene>
    <name evidence="1" type="ORF">FRX97_07585</name>
</gene>
<comment type="caution">
    <text evidence="1">The sequence shown here is derived from an EMBL/GenBank/DDBJ whole genome shotgun (WGS) entry which is preliminary data.</text>
</comment>
<dbReference type="AlphaFoldDB" id="A0A5C6V119"/>
<evidence type="ECO:0000313" key="2">
    <source>
        <dbReference type="Proteomes" id="UP000321168"/>
    </source>
</evidence>
<name>A0A5C6V119_9FLAO</name>
<protein>
    <submittedName>
        <fullName evidence="1">SGNH/GDSL hydrolase family protein</fullName>
    </submittedName>
</protein>
<proteinExistence type="predicted"/>
<dbReference type="Proteomes" id="UP000321168">
    <property type="component" value="Unassembled WGS sequence"/>
</dbReference>
<keyword evidence="1" id="KW-0378">Hydrolase</keyword>
<dbReference type="InterPro" id="IPR036514">
    <property type="entry name" value="SGNH_hydro_sf"/>
</dbReference>
<evidence type="ECO:0000313" key="1">
    <source>
        <dbReference type="EMBL" id="TXC78570.1"/>
    </source>
</evidence>
<reference evidence="1 2" key="1">
    <citation type="submission" date="2019-08" db="EMBL/GenBank/DDBJ databases">
        <title>Genome of Luteibaculum oceani JCM 18817.</title>
        <authorList>
            <person name="Bowman J.P."/>
        </authorList>
    </citation>
    <scope>NUCLEOTIDE SEQUENCE [LARGE SCALE GENOMIC DNA]</scope>
    <source>
        <strain evidence="1 2">JCM 18817</strain>
    </source>
</reference>
<dbReference type="SUPFAM" id="SSF52266">
    <property type="entry name" value="SGNH hydrolase"/>
    <property type="match status" value="1"/>
</dbReference>
<organism evidence="1 2">
    <name type="scientific">Luteibaculum oceani</name>
    <dbReference type="NCBI Taxonomy" id="1294296"/>
    <lineage>
        <taxon>Bacteria</taxon>
        <taxon>Pseudomonadati</taxon>
        <taxon>Bacteroidota</taxon>
        <taxon>Flavobacteriia</taxon>
        <taxon>Flavobacteriales</taxon>
        <taxon>Luteibaculaceae</taxon>
        <taxon>Luteibaculum</taxon>
    </lineage>
</organism>
<dbReference type="Gene3D" id="3.40.50.1110">
    <property type="entry name" value="SGNH hydrolase"/>
    <property type="match status" value="1"/>
</dbReference>
<sequence length="470" mass="53523">MPLFNGLKPTKLRPITNPQVLVVNTRVEHLFTVLDSHMDCSFWKIVLALVLFTACDPNIQEAEVPFEFEEGKLDFSNYVAVGDEITAGFQDNELFFSGQLNSYPSLLNTQFILFGDHRFISPFMYDDVGFGNRVALGYKHDCNDVEELTIVDYEGESNPRNFERWQGARLNNLGIPELKISDLEARRYHQVNPYWSRVAHDDNQLVLERVSAENPTFFTVWLGLNDILKWAESGGIYVTTDAHFPTSDVQFRRNLGHLLDSLMVNGAKGLIGNIPDITDFPFFELIPRNALTLTQEQADQLNVLYAFNPEVNFKEGENNFIVQDFGLPRHVKEEERILLSVDIDSIKCGGYGSVIPFGSVHVLLEEEIGVIKEYIAIYNNIIEELAAERNIPVVDFNQWYRQIQDKGILWNGVNTNYTFVTGGFFSMDGLFPTQRGAALIANEWLKVLEEQYGVKLPMLNPNEFEGVNLP</sequence>
<accession>A0A5C6V119</accession>
<dbReference type="OrthoDB" id="9764164at2"/>
<keyword evidence="2" id="KW-1185">Reference proteome</keyword>
<dbReference type="EMBL" id="VORB01000006">
    <property type="protein sequence ID" value="TXC78570.1"/>
    <property type="molecule type" value="Genomic_DNA"/>
</dbReference>